<evidence type="ECO:0000256" key="8">
    <source>
        <dbReference type="ARBA" id="ARBA00038436"/>
    </source>
</evidence>
<evidence type="ECO:0000256" key="9">
    <source>
        <dbReference type="RuleBase" id="RU369079"/>
    </source>
</evidence>
<dbReference type="GO" id="GO:0005886">
    <property type="term" value="C:plasma membrane"/>
    <property type="evidence" value="ECO:0007669"/>
    <property type="project" value="UniProtKB-SubCell"/>
</dbReference>
<dbReference type="EMBL" id="SNVJ01000010">
    <property type="protein sequence ID" value="MXP64287.1"/>
    <property type="molecule type" value="Genomic_DNA"/>
</dbReference>
<proteinExistence type="inferred from homology"/>
<feature type="transmembrane region" description="Helical" evidence="9">
    <location>
        <begin position="134"/>
        <end position="155"/>
    </location>
</feature>
<reference evidence="12 13" key="1">
    <citation type="submission" date="2019-03" db="EMBL/GenBank/DDBJ databases">
        <title>Roseomonas sp. a novel Roseomonas species isolated from Sea whip Gorgonian.</title>
        <authorList>
            <person name="Li F."/>
            <person name="Pan X."/>
            <person name="Huang S."/>
            <person name="Li Z."/>
            <person name="Meng B."/>
        </authorList>
    </citation>
    <scope>NUCLEOTIDE SEQUENCE [LARGE SCALE GENOMIC DNA]</scope>
    <source>
        <strain evidence="12 13">M0104</strain>
    </source>
</reference>
<organism evidence="12 13">
    <name type="scientific">Teichococcus coralli</name>
    <dbReference type="NCBI Taxonomy" id="2545983"/>
    <lineage>
        <taxon>Bacteria</taxon>
        <taxon>Pseudomonadati</taxon>
        <taxon>Pseudomonadota</taxon>
        <taxon>Alphaproteobacteria</taxon>
        <taxon>Acetobacterales</taxon>
        <taxon>Roseomonadaceae</taxon>
        <taxon>Roseomonas</taxon>
    </lineage>
</organism>
<feature type="transmembrane region" description="Helical" evidence="9">
    <location>
        <begin position="55"/>
        <end position="75"/>
    </location>
</feature>
<keyword evidence="3" id="KW-1003">Cell membrane</keyword>
<evidence type="ECO:0000313" key="12">
    <source>
        <dbReference type="EMBL" id="MXP64287.1"/>
    </source>
</evidence>
<dbReference type="InterPro" id="IPR007387">
    <property type="entry name" value="TRAP_DctQ"/>
</dbReference>
<evidence type="ECO:0000256" key="1">
    <source>
        <dbReference type="ARBA" id="ARBA00004429"/>
    </source>
</evidence>
<sequence>MRPGVEREGGARRRVEGAGALTHPASRHGGGAPCPLSPRPEGRWCVQAVMKVASYVARAGVWLGGVLILLAAVLIGVDVVLRQVFTTSIGGADELAGYALAIGTAWALAAALLDRAHIRIDSLYLMFPSPFRAACDLLGLALMVGFFALVCWHGLGVMEQSWTSGSRSQSALQIPVVVPQLLWVIGLGTFVAIGAAVFLLALLRLLTGDRASAGRMIGTRSAEEDIEEELQSAETRRMKAGAP</sequence>
<evidence type="ECO:0000256" key="6">
    <source>
        <dbReference type="ARBA" id="ARBA00022989"/>
    </source>
</evidence>
<comment type="subunit">
    <text evidence="9">The complex comprises the extracytoplasmic solute receptor protein and the two transmembrane proteins.</text>
</comment>
<evidence type="ECO:0000313" key="13">
    <source>
        <dbReference type="Proteomes" id="UP000460715"/>
    </source>
</evidence>
<comment type="caution">
    <text evidence="12">The sequence shown here is derived from an EMBL/GenBank/DDBJ whole genome shotgun (WGS) entry which is preliminary data.</text>
</comment>
<evidence type="ECO:0000256" key="5">
    <source>
        <dbReference type="ARBA" id="ARBA00022692"/>
    </source>
</evidence>
<comment type="function">
    <text evidence="9">Part of the tripartite ATP-independent periplasmic (TRAP) transport system.</text>
</comment>
<gene>
    <name evidence="12" type="ORF">E0493_13125</name>
</gene>
<keyword evidence="7 9" id="KW-0472">Membrane</keyword>
<keyword evidence="6 9" id="KW-1133">Transmembrane helix</keyword>
<dbReference type="GO" id="GO:0022857">
    <property type="term" value="F:transmembrane transporter activity"/>
    <property type="evidence" value="ECO:0007669"/>
    <property type="project" value="UniProtKB-UniRule"/>
</dbReference>
<evidence type="ECO:0000256" key="7">
    <source>
        <dbReference type="ARBA" id="ARBA00023136"/>
    </source>
</evidence>
<accession>A0A845BG08</accession>
<evidence type="ECO:0000256" key="4">
    <source>
        <dbReference type="ARBA" id="ARBA00022519"/>
    </source>
</evidence>
<keyword evidence="2 9" id="KW-0813">Transport</keyword>
<name>A0A845BG08_9PROT</name>
<dbReference type="PANTHER" id="PTHR35011">
    <property type="entry name" value="2,3-DIKETO-L-GULONATE TRAP TRANSPORTER SMALL PERMEASE PROTEIN YIAM"/>
    <property type="match status" value="1"/>
</dbReference>
<dbReference type="Proteomes" id="UP000460715">
    <property type="component" value="Unassembled WGS sequence"/>
</dbReference>
<feature type="domain" description="Tripartite ATP-independent periplasmic transporters DctQ component" evidence="11">
    <location>
        <begin position="72"/>
        <end position="200"/>
    </location>
</feature>
<comment type="similarity">
    <text evidence="8 9">Belongs to the TRAP transporter small permease family.</text>
</comment>
<evidence type="ECO:0000256" key="3">
    <source>
        <dbReference type="ARBA" id="ARBA00022475"/>
    </source>
</evidence>
<evidence type="ECO:0000256" key="2">
    <source>
        <dbReference type="ARBA" id="ARBA00022448"/>
    </source>
</evidence>
<dbReference type="InterPro" id="IPR055348">
    <property type="entry name" value="DctQ"/>
</dbReference>
<feature type="transmembrane region" description="Helical" evidence="9">
    <location>
        <begin position="95"/>
        <end position="113"/>
    </location>
</feature>
<feature type="region of interest" description="Disordered" evidence="10">
    <location>
        <begin position="1"/>
        <end position="34"/>
    </location>
</feature>
<feature type="compositionally biased region" description="Basic and acidic residues" evidence="10">
    <location>
        <begin position="1"/>
        <end position="16"/>
    </location>
</feature>
<dbReference type="AlphaFoldDB" id="A0A845BG08"/>
<keyword evidence="13" id="KW-1185">Reference proteome</keyword>
<dbReference type="GO" id="GO:0015740">
    <property type="term" value="P:C4-dicarboxylate transport"/>
    <property type="evidence" value="ECO:0007669"/>
    <property type="project" value="TreeGrafter"/>
</dbReference>
<keyword evidence="4 9" id="KW-0997">Cell inner membrane</keyword>
<protein>
    <recommendedName>
        <fullName evidence="9">TRAP transporter small permease protein</fullName>
    </recommendedName>
</protein>
<evidence type="ECO:0000256" key="10">
    <source>
        <dbReference type="SAM" id="MobiDB-lite"/>
    </source>
</evidence>
<comment type="subcellular location">
    <subcellularLocation>
        <location evidence="1 9">Cell inner membrane</location>
        <topology evidence="1 9">Multi-pass membrane protein</topology>
    </subcellularLocation>
</comment>
<feature type="transmembrane region" description="Helical" evidence="9">
    <location>
        <begin position="181"/>
        <end position="206"/>
    </location>
</feature>
<evidence type="ECO:0000259" key="11">
    <source>
        <dbReference type="Pfam" id="PF04290"/>
    </source>
</evidence>
<keyword evidence="5 9" id="KW-0812">Transmembrane</keyword>
<dbReference type="PANTHER" id="PTHR35011:SF10">
    <property type="entry name" value="TRAP TRANSPORTER SMALL PERMEASE PROTEIN"/>
    <property type="match status" value="1"/>
</dbReference>
<dbReference type="Pfam" id="PF04290">
    <property type="entry name" value="DctQ"/>
    <property type="match status" value="1"/>
</dbReference>